<feature type="region of interest" description="Disordered" evidence="1">
    <location>
        <begin position="90"/>
        <end position="197"/>
    </location>
</feature>
<dbReference type="Gene3D" id="1.10.510.10">
    <property type="entry name" value="Transferase(Phosphotransferase) domain 1"/>
    <property type="match status" value="1"/>
</dbReference>
<feature type="compositionally biased region" description="Low complexity" evidence="1">
    <location>
        <begin position="149"/>
        <end position="159"/>
    </location>
</feature>
<dbReference type="AlphaFoldDB" id="A0A5N5WU63"/>
<dbReference type="EMBL" id="ML732276">
    <property type="protein sequence ID" value="KAB8071295.1"/>
    <property type="molecule type" value="Genomic_DNA"/>
</dbReference>
<evidence type="ECO:0008006" key="4">
    <source>
        <dbReference type="Google" id="ProtNLM"/>
    </source>
</evidence>
<name>A0A5N5WU63_9EURO</name>
<gene>
    <name evidence="2" type="ORF">BDV29DRAFT_159594</name>
</gene>
<reference evidence="2 3" key="1">
    <citation type="submission" date="2019-04" db="EMBL/GenBank/DDBJ databases">
        <title>Friends and foes A comparative genomics study of 23 Aspergillus species from section Flavi.</title>
        <authorList>
            <consortium name="DOE Joint Genome Institute"/>
            <person name="Kjaerbolling I."/>
            <person name="Vesth T."/>
            <person name="Frisvad J.C."/>
            <person name="Nybo J.L."/>
            <person name="Theobald S."/>
            <person name="Kildgaard S."/>
            <person name="Isbrandt T."/>
            <person name="Kuo A."/>
            <person name="Sato A."/>
            <person name="Lyhne E.K."/>
            <person name="Kogle M.E."/>
            <person name="Wiebenga A."/>
            <person name="Kun R.S."/>
            <person name="Lubbers R.J."/>
            <person name="Makela M.R."/>
            <person name="Barry K."/>
            <person name="Chovatia M."/>
            <person name="Clum A."/>
            <person name="Daum C."/>
            <person name="Haridas S."/>
            <person name="He G."/>
            <person name="LaButti K."/>
            <person name="Lipzen A."/>
            <person name="Mondo S."/>
            <person name="Riley R."/>
            <person name="Salamov A."/>
            <person name="Simmons B.A."/>
            <person name="Magnuson J.K."/>
            <person name="Henrissat B."/>
            <person name="Mortensen U.H."/>
            <person name="Larsen T.O."/>
            <person name="Devries R.P."/>
            <person name="Grigoriev I.V."/>
            <person name="Machida M."/>
            <person name="Baker S.E."/>
            <person name="Andersen M.R."/>
        </authorList>
    </citation>
    <scope>NUCLEOTIDE SEQUENCE [LARGE SCALE GENOMIC DNA]</scope>
    <source>
        <strain evidence="2 3">CBS 151.66</strain>
    </source>
</reference>
<dbReference type="InterPro" id="IPR011009">
    <property type="entry name" value="Kinase-like_dom_sf"/>
</dbReference>
<evidence type="ECO:0000313" key="2">
    <source>
        <dbReference type="EMBL" id="KAB8071295.1"/>
    </source>
</evidence>
<evidence type="ECO:0000256" key="1">
    <source>
        <dbReference type="SAM" id="MobiDB-lite"/>
    </source>
</evidence>
<feature type="compositionally biased region" description="Polar residues" evidence="1">
    <location>
        <begin position="101"/>
        <end position="123"/>
    </location>
</feature>
<evidence type="ECO:0000313" key="3">
    <source>
        <dbReference type="Proteomes" id="UP000326565"/>
    </source>
</evidence>
<protein>
    <recommendedName>
        <fullName evidence="4">Protein kinase domain-containing protein</fullName>
    </recommendedName>
</protein>
<dbReference type="Proteomes" id="UP000326565">
    <property type="component" value="Unassembled WGS sequence"/>
</dbReference>
<proteinExistence type="predicted"/>
<feature type="compositionally biased region" description="Polar residues" evidence="1">
    <location>
        <begin position="134"/>
        <end position="148"/>
    </location>
</feature>
<dbReference type="OrthoDB" id="2156052at2759"/>
<sequence length="431" mass="48551">MGLTNGLARVLLHVPYEDPTTLLYHFCEPNTEIDEEDLQDLRQPKTSIARVLCHCLRSFRSPTRDQEWRNSARSQLHVWETSFDHSRSLIPEEELRKTPPLSENTSSPELTSSDYQPSSSPLESPTAKPRRVPTRSQARCTPLSPQHRSQSPDSSGSDSNQATGRKRGFSQAMSSPSAQRAARQRETGNNQDNRSRHRDAQFCIQRCLLGLQSGGALDDRCPNAMLHRRSKDDPQHQITSEDLVRLLKAQLDENIDTCTPLGVCGAYGAPFKLTCAIYGYTVIGKGTTSGLWREVSREAEVYRILRKAQGSAVPVFLGTIDLTKIYFLHGAGEIRHMLVMGWGGESTASKELTPELLKEIRKSNKEITALGIIHKDLRRDNVLWNEELGRALIIDFHRSTLKSRPTLQRPRAIKRRLCQPEIGDAKRVRVT</sequence>
<dbReference type="SUPFAM" id="SSF56112">
    <property type="entry name" value="Protein kinase-like (PK-like)"/>
    <property type="match status" value="1"/>
</dbReference>
<accession>A0A5N5WU63</accession>
<keyword evidence="3" id="KW-1185">Reference proteome</keyword>
<organism evidence="2 3">
    <name type="scientific">Aspergillus leporis</name>
    <dbReference type="NCBI Taxonomy" id="41062"/>
    <lineage>
        <taxon>Eukaryota</taxon>
        <taxon>Fungi</taxon>
        <taxon>Dikarya</taxon>
        <taxon>Ascomycota</taxon>
        <taxon>Pezizomycotina</taxon>
        <taxon>Eurotiomycetes</taxon>
        <taxon>Eurotiomycetidae</taxon>
        <taxon>Eurotiales</taxon>
        <taxon>Aspergillaceae</taxon>
        <taxon>Aspergillus</taxon>
        <taxon>Aspergillus subgen. Circumdati</taxon>
    </lineage>
</organism>